<keyword evidence="7" id="KW-0460">Magnesium</keyword>
<dbReference type="InterPro" id="IPR018523">
    <property type="entry name" value="Isocitrate_lyase_ph_CS"/>
</dbReference>
<evidence type="ECO:0000256" key="6">
    <source>
        <dbReference type="PIRSR" id="PIRSR001362-1"/>
    </source>
</evidence>
<dbReference type="InterPro" id="IPR006254">
    <property type="entry name" value="Isocitrate_lyase"/>
</dbReference>
<dbReference type="GO" id="GO:0006097">
    <property type="term" value="P:glyoxylate cycle"/>
    <property type="evidence" value="ECO:0007669"/>
    <property type="project" value="UniProtKB-KW"/>
</dbReference>
<comment type="cofactor">
    <cofactor evidence="7">
        <name>Mg(2+)</name>
        <dbReference type="ChEBI" id="CHEBI:18420"/>
    </cofactor>
    <text evidence="7">Can also use Mn(2+) ion.</text>
</comment>
<evidence type="ECO:0000313" key="9">
    <source>
        <dbReference type="EMBL" id="CAD8252623.1"/>
    </source>
</evidence>
<feature type="binding site" evidence="7">
    <location>
        <position position="69"/>
    </location>
    <ligand>
        <name>Mg(2+)</name>
        <dbReference type="ChEBI" id="CHEBI:18420"/>
    </ligand>
</feature>
<evidence type="ECO:0000256" key="3">
    <source>
        <dbReference type="ARBA" id="ARBA00022435"/>
    </source>
</evidence>
<keyword evidence="3" id="KW-0329">Glyoxylate bypass</keyword>
<dbReference type="SUPFAM" id="SSF51621">
    <property type="entry name" value="Phosphoenolpyruvate/pyruvate domain"/>
    <property type="match status" value="1"/>
</dbReference>
<dbReference type="PANTHER" id="PTHR21631">
    <property type="entry name" value="ISOCITRATE LYASE/MALATE SYNTHASE"/>
    <property type="match status" value="1"/>
</dbReference>
<reference evidence="9" key="1">
    <citation type="submission" date="2021-01" db="EMBL/GenBank/DDBJ databases">
        <authorList>
            <person name="Corre E."/>
            <person name="Pelletier E."/>
            <person name="Niang G."/>
            <person name="Scheremetjew M."/>
            <person name="Finn R."/>
            <person name="Kale V."/>
            <person name="Holt S."/>
            <person name="Cochrane G."/>
            <person name="Meng A."/>
            <person name="Brown T."/>
            <person name="Cohen L."/>
        </authorList>
    </citation>
    <scope>NUCLEOTIDE SEQUENCE</scope>
    <source>
        <strain evidence="9">CCMP2078</strain>
    </source>
</reference>
<dbReference type="Pfam" id="PF00463">
    <property type="entry name" value="ICL"/>
    <property type="match status" value="1"/>
</dbReference>
<feature type="region of interest" description="Disordered" evidence="8">
    <location>
        <begin position="37"/>
        <end position="58"/>
    </location>
</feature>
<evidence type="ECO:0000256" key="1">
    <source>
        <dbReference type="ARBA" id="ARBA00004793"/>
    </source>
</evidence>
<dbReference type="InterPro" id="IPR039556">
    <property type="entry name" value="ICL/PEPM"/>
</dbReference>
<evidence type="ECO:0000256" key="2">
    <source>
        <dbReference type="ARBA" id="ARBA00012909"/>
    </source>
</evidence>
<dbReference type="CDD" id="cd00377">
    <property type="entry name" value="ICL_PEPM"/>
    <property type="match status" value="1"/>
</dbReference>
<dbReference type="PANTHER" id="PTHR21631:SF3">
    <property type="entry name" value="BIFUNCTIONAL GLYOXYLATE CYCLE PROTEIN"/>
    <property type="match status" value="1"/>
</dbReference>
<evidence type="ECO:0000256" key="7">
    <source>
        <dbReference type="PIRSR" id="PIRSR001362-3"/>
    </source>
</evidence>
<feature type="active site" description="Proton acceptor" evidence="6">
    <location>
        <position position="107"/>
    </location>
</feature>
<gene>
    <name evidence="9" type="ORF">PPYR1160_LOCUS2115</name>
</gene>
<dbReference type="Gene3D" id="3.20.20.60">
    <property type="entry name" value="Phosphoenolpyruvate-binding domains"/>
    <property type="match status" value="1"/>
</dbReference>
<dbReference type="InterPro" id="IPR015813">
    <property type="entry name" value="Pyrv/PenolPyrv_kinase-like_dom"/>
</dbReference>
<sequence>MKKQEKSLLQEGRALKPWGRFCRVPNKVDQLFRAQLHHDRKQREERSRMTPEQRASQPPVDYLTPIVADGDTGHGGHIALMNLMKMFIERGAAGVHFEDQKAGTKKCGHMGGKVLVAVQEHCDRLIAARLQADIMGTETILVARTDAEAATLLDNNCDPRDHPFIVGATTPGTRPLREVLAEAAAAGADIAEVQQRWEDEAQLMRFTELIEREVLTRKPAMLQHWQHFCSDHKEHGGLIVGIGGLQEEASRILGAKNLPYFDWEAPRSREGYYRVKGGVDMCVARGIAFAPYCDLLWMETKKPIMRDAEEFSTGIKKVHPHQFLAYNLSPSFNWDAAGMTEAELADFNNALGRLGYVWQFITLAGFHANGLAASELAKAYAEQGVAAYVRMIQRRERELGLPLLTHQKWSGAEYIDRKMTTVTGGLGSTNAMGAGVTETQFGGPEQPMQMRSKL</sequence>
<accession>A0A7R9U2Z1</accession>
<dbReference type="Gene3D" id="1.10.10.850">
    <property type="match status" value="1"/>
</dbReference>
<keyword evidence="7" id="KW-0479">Metal-binding</keyword>
<dbReference type="GO" id="GO:0006099">
    <property type="term" value="P:tricarboxylic acid cycle"/>
    <property type="evidence" value="ECO:0007669"/>
    <property type="project" value="UniProtKB-KW"/>
</dbReference>
<dbReference type="EMBL" id="HBEA01002854">
    <property type="protein sequence ID" value="CAD8252623.1"/>
    <property type="molecule type" value="Transcribed_RNA"/>
</dbReference>
<organism evidence="9">
    <name type="scientific">Pinguiococcus pyrenoidosus</name>
    <dbReference type="NCBI Taxonomy" id="172671"/>
    <lineage>
        <taxon>Eukaryota</taxon>
        <taxon>Sar</taxon>
        <taxon>Stramenopiles</taxon>
        <taxon>Ochrophyta</taxon>
        <taxon>Pinguiophyceae</taxon>
        <taxon>Pinguiochrysidales</taxon>
        <taxon>Pinguiochrysidaceae</taxon>
        <taxon>Pinguiococcus</taxon>
    </lineage>
</organism>
<keyword evidence="5" id="KW-0456">Lyase</keyword>
<evidence type="ECO:0000256" key="4">
    <source>
        <dbReference type="ARBA" id="ARBA00022532"/>
    </source>
</evidence>
<dbReference type="AlphaFoldDB" id="A0A7R9U2Z1"/>
<protein>
    <recommendedName>
        <fullName evidence="2">isocitrate lyase</fullName>
        <ecNumber evidence="2">4.1.3.1</ecNumber>
    </recommendedName>
</protein>
<feature type="compositionally biased region" description="Basic and acidic residues" evidence="8">
    <location>
        <begin position="41"/>
        <end position="51"/>
    </location>
</feature>
<dbReference type="NCBIfam" id="TIGR01346">
    <property type="entry name" value="isocit_lyase"/>
    <property type="match status" value="1"/>
</dbReference>
<evidence type="ECO:0000256" key="8">
    <source>
        <dbReference type="SAM" id="MobiDB-lite"/>
    </source>
</evidence>
<name>A0A7R9U2Z1_9STRA</name>
<keyword evidence="4" id="KW-0816">Tricarboxylic acid cycle</keyword>
<dbReference type="PROSITE" id="PS00161">
    <property type="entry name" value="ISOCITRATE_LYASE"/>
    <property type="match status" value="1"/>
</dbReference>
<comment type="pathway">
    <text evidence="1">Carbohydrate metabolism; glyoxylate cycle; (S)-malate from isocitrate: step 1/2.</text>
</comment>
<evidence type="ECO:0000256" key="5">
    <source>
        <dbReference type="ARBA" id="ARBA00023239"/>
    </source>
</evidence>
<dbReference type="GO" id="GO:0046872">
    <property type="term" value="F:metal ion binding"/>
    <property type="evidence" value="ECO:0007669"/>
    <property type="project" value="UniProtKB-KW"/>
</dbReference>
<dbReference type="EC" id="4.1.3.1" evidence="2"/>
<dbReference type="GO" id="GO:0004451">
    <property type="term" value="F:isocitrate lyase activity"/>
    <property type="evidence" value="ECO:0007669"/>
    <property type="project" value="UniProtKB-EC"/>
</dbReference>
<dbReference type="PIRSF" id="PIRSF001362">
    <property type="entry name" value="Isocit_lyase"/>
    <property type="match status" value="1"/>
</dbReference>
<proteinExistence type="predicted"/>
<dbReference type="InterPro" id="IPR040442">
    <property type="entry name" value="Pyrv_kinase-like_dom_sf"/>
</dbReference>